<keyword evidence="6 8" id="KW-1133">Transmembrane helix</keyword>
<organism evidence="10 11">
    <name type="scientific">Pseudochryseolinea flava</name>
    <dbReference type="NCBI Taxonomy" id="2059302"/>
    <lineage>
        <taxon>Bacteria</taxon>
        <taxon>Pseudomonadati</taxon>
        <taxon>Bacteroidota</taxon>
        <taxon>Cytophagia</taxon>
        <taxon>Cytophagales</taxon>
        <taxon>Fulvivirgaceae</taxon>
        <taxon>Pseudochryseolinea</taxon>
    </lineage>
</organism>
<feature type="transmembrane region" description="Helical" evidence="8">
    <location>
        <begin position="284"/>
        <end position="302"/>
    </location>
</feature>
<dbReference type="AlphaFoldDB" id="A0A364Y050"/>
<keyword evidence="3" id="KW-0328">Glycosyltransferase</keyword>
<dbReference type="EMBL" id="QMFY01000011">
    <property type="protein sequence ID" value="RAV99439.1"/>
    <property type="molecule type" value="Genomic_DNA"/>
</dbReference>
<feature type="transmembrane region" description="Helical" evidence="8">
    <location>
        <begin position="165"/>
        <end position="195"/>
    </location>
</feature>
<feature type="transmembrane region" description="Helical" evidence="8">
    <location>
        <begin position="207"/>
        <end position="225"/>
    </location>
</feature>
<keyword evidence="7 8" id="KW-0472">Membrane</keyword>
<feature type="transmembrane region" description="Helical" evidence="8">
    <location>
        <begin position="87"/>
        <end position="108"/>
    </location>
</feature>
<dbReference type="Proteomes" id="UP000251889">
    <property type="component" value="Unassembled WGS sequence"/>
</dbReference>
<gene>
    <name evidence="10" type="ORF">DQQ10_19665</name>
</gene>
<evidence type="ECO:0000256" key="6">
    <source>
        <dbReference type="ARBA" id="ARBA00022989"/>
    </source>
</evidence>
<dbReference type="RefSeq" id="WP_112748628.1">
    <property type="nucleotide sequence ID" value="NZ_QMFY01000011.1"/>
</dbReference>
<sequence>METTLKLLKPALSQRLFKGDLAPIFYISVAKLVFHFVINATGGYGIFRDELYYLACADHLAAGYVDQPPLSVFMLKFSTLVFGDSLFAIRVIPALCGAATIFITGLITLRLGGKWFAQILAGLCSFTLISIGMNSHFSMNSIDIFIWTAVGYIVLRIIQTEDKRLWPILGLVLGLGLLNKIGVLFLGCGLFIGLVITPQRKWLTTTWPYAAGIIALIIFSPYIIWNMQHDWAHLEFIKRASEGKYSGLSPLKFIGDQFLMNNLLASVVWIAGLLTLLFHAQLSQYRWLAFLFLGPLAIFILNGTSKGEYLAPGYAILWAAGSVWWENLTASKMGTLIVRPLLIILIFSLTVVAAPLAAPILPVDKYIAYAKALGEEPSSSESKELSELPQHFADMFGWEEKARDVAIVFNKLSAEEKKRCAIFGTNYGDCGAIDYYGKAYGLPKAIGNHNNYWIWGTREYTGDLIIIMGGSLEDHIENFESVTQEIVSDCQYCMPYEDNMKIFLGRKLKVNIKHVWPNEKHYD</sequence>
<feature type="domain" description="Glycosyltransferase RgtA/B/C/D-like" evidence="9">
    <location>
        <begin position="66"/>
        <end position="225"/>
    </location>
</feature>
<keyword evidence="4" id="KW-0808">Transferase</keyword>
<dbReference type="GO" id="GO:0005886">
    <property type="term" value="C:plasma membrane"/>
    <property type="evidence" value="ECO:0007669"/>
    <property type="project" value="UniProtKB-SubCell"/>
</dbReference>
<accession>A0A364Y050</accession>
<evidence type="ECO:0000256" key="8">
    <source>
        <dbReference type="SAM" id="Phobius"/>
    </source>
</evidence>
<comment type="caution">
    <text evidence="10">The sequence shown here is derived from an EMBL/GenBank/DDBJ whole genome shotgun (WGS) entry which is preliminary data.</text>
</comment>
<comment type="subcellular location">
    <subcellularLocation>
        <location evidence="1">Cell membrane</location>
        <topology evidence="1">Multi-pass membrane protein</topology>
    </subcellularLocation>
</comment>
<feature type="transmembrane region" description="Helical" evidence="8">
    <location>
        <begin position="115"/>
        <end position="133"/>
    </location>
</feature>
<protein>
    <recommendedName>
        <fullName evidence="9">Glycosyltransferase RgtA/B/C/D-like domain-containing protein</fullName>
    </recommendedName>
</protein>
<evidence type="ECO:0000256" key="5">
    <source>
        <dbReference type="ARBA" id="ARBA00022692"/>
    </source>
</evidence>
<feature type="transmembrane region" description="Helical" evidence="8">
    <location>
        <begin position="337"/>
        <end position="361"/>
    </location>
</feature>
<keyword evidence="5 8" id="KW-0812">Transmembrane</keyword>
<reference evidence="10 11" key="1">
    <citation type="submission" date="2018-06" db="EMBL/GenBank/DDBJ databases">
        <title>Chryseolinea flavus sp. nov., a member of the phylum Bacteroidetes isolated from soil.</title>
        <authorList>
            <person name="Li Y."/>
            <person name="Wang J."/>
        </authorList>
    </citation>
    <scope>NUCLEOTIDE SEQUENCE [LARGE SCALE GENOMIC DNA]</scope>
    <source>
        <strain evidence="10 11">SDU1-6</strain>
    </source>
</reference>
<name>A0A364Y050_9BACT</name>
<dbReference type="OrthoDB" id="9813729at2"/>
<dbReference type="GO" id="GO:0009103">
    <property type="term" value="P:lipopolysaccharide biosynthetic process"/>
    <property type="evidence" value="ECO:0007669"/>
    <property type="project" value="UniProtKB-ARBA"/>
</dbReference>
<feature type="transmembrane region" description="Helical" evidence="8">
    <location>
        <begin position="309"/>
        <end position="325"/>
    </location>
</feature>
<evidence type="ECO:0000256" key="7">
    <source>
        <dbReference type="ARBA" id="ARBA00023136"/>
    </source>
</evidence>
<feature type="transmembrane region" description="Helical" evidence="8">
    <location>
        <begin position="21"/>
        <end position="38"/>
    </location>
</feature>
<evidence type="ECO:0000313" key="11">
    <source>
        <dbReference type="Proteomes" id="UP000251889"/>
    </source>
</evidence>
<dbReference type="PANTHER" id="PTHR33908:SF11">
    <property type="entry name" value="MEMBRANE PROTEIN"/>
    <property type="match status" value="1"/>
</dbReference>
<feature type="transmembrane region" description="Helical" evidence="8">
    <location>
        <begin position="258"/>
        <end position="278"/>
    </location>
</feature>
<keyword evidence="11" id="KW-1185">Reference proteome</keyword>
<dbReference type="PANTHER" id="PTHR33908">
    <property type="entry name" value="MANNOSYLTRANSFERASE YKCB-RELATED"/>
    <property type="match status" value="1"/>
</dbReference>
<dbReference type="InterPro" id="IPR038731">
    <property type="entry name" value="RgtA/B/C-like"/>
</dbReference>
<dbReference type="Pfam" id="PF13231">
    <property type="entry name" value="PMT_2"/>
    <property type="match status" value="1"/>
</dbReference>
<evidence type="ECO:0000259" key="9">
    <source>
        <dbReference type="Pfam" id="PF13231"/>
    </source>
</evidence>
<dbReference type="InterPro" id="IPR050297">
    <property type="entry name" value="LipidA_mod_glycosyltrf_83"/>
</dbReference>
<evidence type="ECO:0000256" key="1">
    <source>
        <dbReference type="ARBA" id="ARBA00004651"/>
    </source>
</evidence>
<evidence type="ECO:0000256" key="2">
    <source>
        <dbReference type="ARBA" id="ARBA00022475"/>
    </source>
</evidence>
<dbReference type="GO" id="GO:0016763">
    <property type="term" value="F:pentosyltransferase activity"/>
    <property type="evidence" value="ECO:0007669"/>
    <property type="project" value="TreeGrafter"/>
</dbReference>
<proteinExistence type="predicted"/>
<evidence type="ECO:0000313" key="10">
    <source>
        <dbReference type="EMBL" id="RAV99439.1"/>
    </source>
</evidence>
<keyword evidence="2" id="KW-1003">Cell membrane</keyword>
<evidence type="ECO:0000256" key="4">
    <source>
        <dbReference type="ARBA" id="ARBA00022679"/>
    </source>
</evidence>
<evidence type="ECO:0000256" key="3">
    <source>
        <dbReference type="ARBA" id="ARBA00022676"/>
    </source>
</evidence>